<dbReference type="KEGG" id="mhev:MHEL_25650"/>
<gene>
    <name evidence="1" type="ORF">MHEL_25650</name>
</gene>
<reference evidence="1 2" key="1">
    <citation type="journal article" date="2019" name="Emerg. Microbes Infect.">
        <title>Comprehensive subspecies identification of 175 nontuberculous mycobacteria species based on 7547 genomic profiles.</title>
        <authorList>
            <person name="Matsumoto Y."/>
            <person name="Kinjo T."/>
            <person name="Motooka D."/>
            <person name="Nabeya D."/>
            <person name="Jung N."/>
            <person name="Uechi K."/>
            <person name="Horii T."/>
            <person name="Iida T."/>
            <person name="Fujita J."/>
            <person name="Nakamura S."/>
        </authorList>
    </citation>
    <scope>NUCLEOTIDE SEQUENCE [LARGE SCALE GENOMIC DNA]</scope>
    <source>
        <strain evidence="1 2">JCM 30396</strain>
    </source>
</reference>
<dbReference type="EMBL" id="AP022596">
    <property type="protein sequence ID" value="BBY64322.1"/>
    <property type="molecule type" value="Genomic_DNA"/>
</dbReference>
<evidence type="ECO:0000313" key="1">
    <source>
        <dbReference type="EMBL" id="BBY64322.1"/>
    </source>
</evidence>
<sequence>MATGVADSVWALALGEVFAVTSAELESADDDVAAVWFWLDPEFECFELVLAPPVLTA</sequence>
<evidence type="ECO:0000313" key="2">
    <source>
        <dbReference type="Proteomes" id="UP000467148"/>
    </source>
</evidence>
<protein>
    <submittedName>
        <fullName evidence="1">Uncharacterized protein</fullName>
    </submittedName>
</protein>
<accession>A0A7I7T4X0</accession>
<proteinExistence type="predicted"/>
<name>A0A7I7T4X0_9MYCO</name>
<dbReference type="Proteomes" id="UP000467148">
    <property type="component" value="Chromosome"/>
</dbReference>
<organism evidence="1 2">
    <name type="scientific">Mycolicibacterium helvum</name>
    <dbReference type="NCBI Taxonomy" id="1534349"/>
    <lineage>
        <taxon>Bacteria</taxon>
        <taxon>Bacillati</taxon>
        <taxon>Actinomycetota</taxon>
        <taxon>Actinomycetes</taxon>
        <taxon>Mycobacteriales</taxon>
        <taxon>Mycobacteriaceae</taxon>
        <taxon>Mycolicibacterium</taxon>
    </lineage>
</organism>
<keyword evidence="2" id="KW-1185">Reference proteome</keyword>
<dbReference type="AlphaFoldDB" id="A0A7I7T4X0"/>